<evidence type="ECO:0000313" key="4">
    <source>
        <dbReference type="Proteomes" id="UP000683925"/>
    </source>
</evidence>
<name>A0A8S1YKS1_PAROT</name>
<dbReference type="PROSITE" id="PS50294">
    <property type="entry name" value="WD_REPEATS_REGION"/>
    <property type="match status" value="1"/>
</dbReference>
<dbReference type="PANTHER" id="PTHR45333">
    <property type="entry name" value="MEMBRANE PROTEIN-RELATED"/>
    <property type="match status" value="1"/>
</dbReference>
<dbReference type="AlphaFoldDB" id="A0A8S1YKS1"/>
<keyword evidence="2" id="KW-0472">Membrane</keyword>
<dbReference type="Pfam" id="PF00400">
    <property type="entry name" value="WD40"/>
    <property type="match status" value="1"/>
</dbReference>
<dbReference type="InterPro" id="IPR001680">
    <property type="entry name" value="WD40_rpt"/>
</dbReference>
<accession>A0A8S1YKS1</accession>
<sequence>MSQINQMITVEVSIRNAFLQMVSLQLLAEMVIRLFCGMLKQGEQSQQSEEGEGKISLLLIQQYYINFQQRRICVFMESQNKKINKKLNGHFRDVRSGCFSSDGTTLTSGSSDQSIRLLNVKTGQQKPNQMVIQMEFSQLISLLMVPHQLLVVQISLSVYGMLRQRKRFYRMMYVTKTFFFSQYSSLKGQTFYKMLTLIVQFLQFVNQFWKLKELQF</sequence>
<dbReference type="EMBL" id="CAJJDP010000157">
    <property type="protein sequence ID" value="CAD8211644.1"/>
    <property type="molecule type" value="Genomic_DNA"/>
</dbReference>
<reference evidence="3" key="1">
    <citation type="submission" date="2021-01" db="EMBL/GenBank/DDBJ databases">
        <authorList>
            <consortium name="Genoscope - CEA"/>
            <person name="William W."/>
        </authorList>
    </citation>
    <scope>NUCLEOTIDE SEQUENCE</scope>
</reference>
<dbReference type="SMART" id="SM00320">
    <property type="entry name" value="WD40"/>
    <property type="match status" value="1"/>
</dbReference>
<evidence type="ECO:0000256" key="2">
    <source>
        <dbReference type="SAM" id="Phobius"/>
    </source>
</evidence>
<evidence type="ECO:0000313" key="3">
    <source>
        <dbReference type="EMBL" id="CAD8211644.1"/>
    </source>
</evidence>
<evidence type="ECO:0000256" key="1">
    <source>
        <dbReference type="PROSITE-ProRule" id="PRU00221"/>
    </source>
</evidence>
<feature type="transmembrane region" description="Helical" evidence="2">
    <location>
        <begin position="139"/>
        <end position="162"/>
    </location>
</feature>
<organism evidence="3 4">
    <name type="scientific">Paramecium octaurelia</name>
    <dbReference type="NCBI Taxonomy" id="43137"/>
    <lineage>
        <taxon>Eukaryota</taxon>
        <taxon>Sar</taxon>
        <taxon>Alveolata</taxon>
        <taxon>Ciliophora</taxon>
        <taxon>Intramacronucleata</taxon>
        <taxon>Oligohymenophorea</taxon>
        <taxon>Peniculida</taxon>
        <taxon>Parameciidae</taxon>
        <taxon>Paramecium</taxon>
    </lineage>
</organism>
<keyword evidence="4" id="KW-1185">Reference proteome</keyword>
<protein>
    <submittedName>
        <fullName evidence="3">Uncharacterized protein</fullName>
    </submittedName>
</protein>
<comment type="caution">
    <text evidence="3">The sequence shown here is derived from an EMBL/GenBank/DDBJ whole genome shotgun (WGS) entry which is preliminary data.</text>
</comment>
<dbReference type="PANTHER" id="PTHR45333:SF1">
    <property type="entry name" value="CHROMOSOME UNDETERMINED SCAFFOLD_625, WHOLE GENOME SHOTGUN SEQUENCE"/>
    <property type="match status" value="1"/>
</dbReference>
<feature type="repeat" description="WD" evidence="1">
    <location>
        <begin position="87"/>
        <end position="128"/>
    </location>
</feature>
<keyword evidence="2" id="KW-1133">Transmembrane helix</keyword>
<proteinExistence type="predicted"/>
<keyword evidence="1" id="KW-0853">WD repeat</keyword>
<dbReference type="Proteomes" id="UP000683925">
    <property type="component" value="Unassembled WGS sequence"/>
</dbReference>
<keyword evidence="2" id="KW-0812">Transmembrane</keyword>
<dbReference type="PROSITE" id="PS50082">
    <property type="entry name" value="WD_REPEATS_2"/>
    <property type="match status" value="1"/>
</dbReference>
<gene>
    <name evidence="3" type="ORF">POCTA_138.1.T1550022</name>
</gene>